<evidence type="ECO:0000313" key="2">
    <source>
        <dbReference type="EMBL" id="KAK5985064.1"/>
    </source>
</evidence>
<proteinExistence type="predicted"/>
<feature type="coiled-coil region" evidence="1">
    <location>
        <begin position="40"/>
        <end position="74"/>
    </location>
</feature>
<feature type="coiled-coil region" evidence="1">
    <location>
        <begin position="115"/>
        <end position="158"/>
    </location>
</feature>
<accession>A0AAN8ISE5</accession>
<reference evidence="2 3" key="1">
    <citation type="submission" date="2019-10" db="EMBL/GenBank/DDBJ databases">
        <title>Assembly and Annotation for the nematode Trichostrongylus colubriformis.</title>
        <authorList>
            <person name="Martin J."/>
        </authorList>
    </citation>
    <scope>NUCLEOTIDE SEQUENCE [LARGE SCALE GENOMIC DNA]</scope>
    <source>
        <strain evidence="2">G859</strain>
        <tissue evidence="2">Whole worm</tissue>
    </source>
</reference>
<dbReference type="EMBL" id="WIXE01002157">
    <property type="protein sequence ID" value="KAK5985064.1"/>
    <property type="molecule type" value="Genomic_DNA"/>
</dbReference>
<dbReference type="AlphaFoldDB" id="A0AAN8ISE5"/>
<protein>
    <submittedName>
        <fullName evidence="2">Uncharacterized protein</fullName>
    </submittedName>
</protein>
<evidence type="ECO:0000313" key="3">
    <source>
        <dbReference type="Proteomes" id="UP001331761"/>
    </source>
</evidence>
<organism evidence="2 3">
    <name type="scientific">Trichostrongylus colubriformis</name>
    <name type="common">Black scour worm</name>
    <dbReference type="NCBI Taxonomy" id="6319"/>
    <lineage>
        <taxon>Eukaryota</taxon>
        <taxon>Metazoa</taxon>
        <taxon>Ecdysozoa</taxon>
        <taxon>Nematoda</taxon>
        <taxon>Chromadorea</taxon>
        <taxon>Rhabditida</taxon>
        <taxon>Rhabditina</taxon>
        <taxon>Rhabditomorpha</taxon>
        <taxon>Strongyloidea</taxon>
        <taxon>Trichostrongylidae</taxon>
        <taxon>Trichostrongylus</taxon>
    </lineage>
</organism>
<keyword evidence="1" id="KW-0175">Coiled coil</keyword>
<name>A0AAN8ISE5_TRICO</name>
<comment type="caution">
    <text evidence="2">The sequence shown here is derived from an EMBL/GenBank/DDBJ whole genome shotgun (WGS) entry which is preliminary data.</text>
</comment>
<dbReference type="Proteomes" id="UP001331761">
    <property type="component" value="Unassembled WGS sequence"/>
</dbReference>
<gene>
    <name evidence="2" type="ORF">GCK32_017083</name>
</gene>
<sequence>MSWLRNLQGQLSELANEVLSEATDEVADPESELQVANKKRSEAERLLVIEQSKVTKLEEKVQELEHIVSAHQSEMDMITERHRTMILTRDEEIKKLRNELERSQLGEWPSSDFDSSTMEQTIQDLQREVSDDELEQRLEEERRRKEEEIASLMELHSRNMSEMREMYEERITALEGVASSSTSNTDVLDAVLLEKEELLDTKRKLEEIV</sequence>
<keyword evidence="3" id="KW-1185">Reference proteome</keyword>
<evidence type="ECO:0000256" key="1">
    <source>
        <dbReference type="SAM" id="Coils"/>
    </source>
</evidence>